<proteinExistence type="predicted"/>
<accession>A0A822Y0C0</accession>
<dbReference type="Proteomes" id="UP000607653">
    <property type="component" value="Unassembled WGS sequence"/>
</dbReference>
<dbReference type="AlphaFoldDB" id="A0A822Y0C0"/>
<sequence>MQMSKNVDSEVVGSKDVTVPPMVSNPCDDAVVNGFHDDKPGSCNSNDGFDGAGDSSKVDVAVDLEIEEGEDLFDPQESMSLTSNNLEMILHNRKQINPEMILLLFCSKIYQSKM</sequence>
<name>A0A822Y0C0_NELNU</name>
<gene>
    <name evidence="2" type="ORF">HUJ06_025969</name>
</gene>
<protein>
    <submittedName>
        <fullName evidence="2">Uncharacterized protein</fullName>
    </submittedName>
</protein>
<evidence type="ECO:0000313" key="3">
    <source>
        <dbReference type="Proteomes" id="UP000607653"/>
    </source>
</evidence>
<comment type="caution">
    <text evidence="2">The sequence shown here is derived from an EMBL/GenBank/DDBJ whole genome shotgun (WGS) entry which is preliminary data.</text>
</comment>
<evidence type="ECO:0000313" key="2">
    <source>
        <dbReference type="EMBL" id="DAD24505.1"/>
    </source>
</evidence>
<dbReference type="EMBL" id="DUZY01000001">
    <property type="protein sequence ID" value="DAD24505.1"/>
    <property type="molecule type" value="Genomic_DNA"/>
</dbReference>
<reference evidence="2 3" key="1">
    <citation type="journal article" date="2020" name="Mol. Biol. Evol.">
        <title>Distinct Expression and Methylation Patterns for Genes with Different Fates following a Single Whole-Genome Duplication in Flowering Plants.</title>
        <authorList>
            <person name="Shi T."/>
            <person name="Rahmani R.S."/>
            <person name="Gugger P.F."/>
            <person name="Wang M."/>
            <person name="Li H."/>
            <person name="Zhang Y."/>
            <person name="Li Z."/>
            <person name="Wang Q."/>
            <person name="Van de Peer Y."/>
            <person name="Marchal K."/>
            <person name="Chen J."/>
        </authorList>
    </citation>
    <scope>NUCLEOTIDE SEQUENCE [LARGE SCALE GENOMIC DNA]</scope>
    <source>
        <tissue evidence="2">Leaf</tissue>
    </source>
</reference>
<feature type="region of interest" description="Disordered" evidence="1">
    <location>
        <begin position="1"/>
        <end position="23"/>
    </location>
</feature>
<organism evidence="2 3">
    <name type="scientific">Nelumbo nucifera</name>
    <name type="common">Sacred lotus</name>
    <dbReference type="NCBI Taxonomy" id="4432"/>
    <lineage>
        <taxon>Eukaryota</taxon>
        <taxon>Viridiplantae</taxon>
        <taxon>Streptophyta</taxon>
        <taxon>Embryophyta</taxon>
        <taxon>Tracheophyta</taxon>
        <taxon>Spermatophyta</taxon>
        <taxon>Magnoliopsida</taxon>
        <taxon>Proteales</taxon>
        <taxon>Nelumbonaceae</taxon>
        <taxon>Nelumbo</taxon>
    </lineage>
</organism>
<keyword evidence="3" id="KW-1185">Reference proteome</keyword>
<evidence type="ECO:0000256" key="1">
    <source>
        <dbReference type="SAM" id="MobiDB-lite"/>
    </source>
</evidence>